<comment type="subcellular location">
    <subcellularLocation>
        <location evidence="1 7">Cell inner membrane</location>
        <topology evidence="1 7">Multi-pass membrane protein</topology>
    </subcellularLocation>
</comment>
<evidence type="ECO:0000256" key="2">
    <source>
        <dbReference type="ARBA" id="ARBA00022475"/>
    </source>
</evidence>
<protein>
    <recommendedName>
        <fullName evidence="7">TRAP transporter large permease protein</fullName>
    </recommendedName>
</protein>
<dbReference type="EMBL" id="JAAVNE010000006">
    <property type="protein sequence ID" value="NKC30315.1"/>
    <property type="molecule type" value="Genomic_DNA"/>
</dbReference>
<feature type="transmembrane region" description="Helical" evidence="7">
    <location>
        <begin position="63"/>
        <end position="83"/>
    </location>
</feature>
<feature type="transmembrane region" description="Helical" evidence="7">
    <location>
        <begin position="355"/>
        <end position="376"/>
    </location>
</feature>
<evidence type="ECO:0000256" key="6">
    <source>
        <dbReference type="ARBA" id="ARBA00023136"/>
    </source>
</evidence>
<evidence type="ECO:0000256" key="3">
    <source>
        <dbReference type="ARBA" id="ARBA00022519"/>
    </source>
</evidence>
<organism evidence="9 10">
    <name type="scientific">Falsiroseomonas selenitidurans</name>
    <dbReference type="NCBI Taxonomy" id="2716335"/>
    <lineage>
        <taxon>Bacteria</taxon>
        <taxon>Pseudomonadati</taxon>
        <taxon>Pseudomonadota</taxon>
        <taxon>Alphaproteobacteria</taxon>
        <taxon>Acetobacterales</taxon>
        <taxon>Roseomonadaceae</taxon>
        <taxon>Falsiroseomonas</taxon>
    </lineage>
</organism>
<dbReference type="PANTHER" id="PTHR33362:SF2">
    <property type="entry name" value="TRAP TRANSPORTER LARGE PERMEASE PROTEIN"/>
    <property type="match status" value="1"/>
</dbReference>
<dbReference type="NCBIfam" id="TIGR00786">
    <property type="entry name" value="dctM"/>
    <property type="match status" value="1"/>
</dbReference>
<feature type="transmembrane region" description="Helical" evidence="7">
    <location>
        <begin position="405"/>
        <end position="429"/>
    </location>
</feature>
<feature type="transmembrane region" description="Helical" evidence="7">
    <location>
        <begin position="326"/>
        <end position="348"/>
    </location>
</feature>
<keyword evidence="7" id="KW-0813">Transport</keyword>
<keyword evidence="6 7" id="KW-0472">Membrane</keyword>
<dbReference type="PIRSF" id="PIRSF006066">
    <property type="entry name" value="HI0050"/>
    <property type="match status" value="1"/>
</dbReference>
<keyword evidence="5 7" id="KW-1133">Transmembrane helix</keyword>
<proteinExistence type="inferred from homology"/>
<evidence type="ECO:0000313" key="10">
    <source>
        <dbReference type="Proteomes" id="UP000787635"/>
    </source>
</evidence>
<evidence type="ECO:0000256" key="4">
    <source>
        <dbReference type="ARBA" id="ARBA00022692"/>
    </source>
</evidence>
<feature type="transmembrane region" description="Helical" evidence="7">
    <location>
        <begin position="214"/>
        <end position="237"/>
    </location>
</feature>
<evidence type="ECO:0000313" key="9">
    <source>
        <dbReference type="EMBL" id="NKC30315.1"/>
    </source>
</evidence>
<keyword evidence="3 7" id="KW-0997">Cell inner membrane</keyword>
<dbReference type="InterPro" id="IPR010656">
    <property type="entry name" value="DctM"/>
</dbReference>
<name>A0ABX1E0X1_9PROT</name>
<comment type="caution">
    <text evidence="9">The sequence shown here is derived from an EMBL/GenBank/DDBJ whole genome shotgun (WGS) entry which is preliminary data.</text>
</comment>
<evidence type="ECO:0000256" key="1">
    <source>
        <dbReference type="ARBA" id="ARBA00004429"/>
    </source>
</evidence>
<comment type="similarity">
    <text evidence="7">Belongs to the TRAP transporter large permease family.</text>
</comment>
<feature type="domain" description="TRAP C4-dicarboxylate transport system permease DctM subunit" evidence="8">
    <location>
        <begin position="16"/>
        <end position="425"/>
    </location>
</feature>
<dbReference type="Pfam" id="PF06808">
    <property type="entry name" value="DctM"/>
    <property type="match status" value="1"/>
</dbReference>
<sequence>MAGNVLSTAEAAWIMFGIFFTLLALRVPVAVSLGLACLPAFIIEDRLWPMVLVQETFNSYNSFILLAVPFFLLAANLMTAGGITDRLVRLSRAMVGHLPGSLAQINVVLSVFFAGISGSSTADAASQGKIFIEAQIKEGYSPSFSVAITAVSSVLAVVIPPSILMIVWGGVLTTSIGALFLAGILPGLLLATVQMGTVYAYAKSRGYPTYERASWGELGYALFISIPALMTPFIIIGGKVFGWFTPTEAACIAVLYALVLSMVVYRKLNLRGLYRAFSETGRFAAITLFCVGTASAFGWLMAFYQIPQALLANVSAWEMGPIAAGLFIAATFLVVGCFLDAIPAIIIVGTILQPIAAAAGLHPVHFAMISIVALAFGLVTPPYGLCLLICCSIAKLRLVDVLKDVCIMLLPMLGVLLLLIAWPELALMIPRLLEPGFME</sequence>
<feature type="transmembrane region" description="Helical" evidence="7">
    <location>
        <begin position="176"/>
        <end position="202"/>
    </location>
</feature>
<dbReference type="InterPro" id="IPR004681">
    <property type="entry name" value="TRAP_DctM"/>
</dbReference>
<dbReference type="RefSeq" id="WP_168027970.1">
    <property type="nucleotide sequence ID" value="NZ_JAAVNE010000006.1"/>
</dbReference>
<keyword evidence="4 7" id="KW-0812">Transmembrane</keyword>
<keyword evidence="2" id="KW-1003">Cell membrane</keyword>
<accession>A0ABX1E0X1</accession>
<feature type="transmembrane region" description="Helical" evidence="7">
    <location>
        <begin position="382"/>
        <end position="398"/>
    </location>
</feature>
<dbReference type="Proteomes" id="UP000787635">
    <property type="component" value="Unassembled WGS sequence"/>
</dbReference>
<comment type="function">
    <text evidence="7">Part of the tripartite ATP-independent periplasmic (TRAP) transport system.</text>
</comment>
<feature type="transmembrane region" description="Helical" evidence="7">
    <location>
        <begin position="243"/>
        <end position="265"/>
    </location>
</feature>
<reference evidence="9 10" key="1">
    <citation type="submission" date="2020-03" db="EMBL/GenBank/DDBJ databases">
        <title>Roseomonas selenitidurans sp. nov. isolated from urban soil.</title>
        <authorList>
            <person name="Liu H."/>
        </authorList>
    </citation>
    <scope>NUCLEOTIDE SEQUENCE [LARGE SCALE GENOMIC DNA]</scope>
    <source>
        <strain evidence="9 10">BU-1</strain>
    </source>
</reference>
<evidence type="ECO:0000256" key="5">
    <source>
        <dbReference type="ARBA" id="ARBA00022989"/>
    </source>
</evidence>
<keyword evidence="10" id="KW-1185">Reference proteome</keyword>
<feature type="transmembrane region" description="Helical" evidence="7">
    <location>
        <begin position="12"/>
        <end position="42"/>
    </location>
</feature>
<evidence type="ECO:0000259" key="8">
    <source>
        <dbReference type="Pfam" id="PF06808"/>
    </source>
</evidence>
<dbReference type="PANTHER" id="PTHR33362">
    <property type="entry name" value="SIALIC ACID TRAP TRANSPORTER PERMEASE PROTEIN SIAT-RELATED"/>
    <property type="match status" value="1"/>
</dbReference>
<evidence type="ECO:0000256" key="7">
    <source>
        <dbReference type="RuleBase" id="RU369079"/>
    </source>
</evidence>
<gene>
    <name evidence="9" type="ORF">HEQ75_05540</name>
</gene>
<feature type="transmembrane region" description="Helical" evidence="7">
    <location>
        <begin position="286"/>
        <end position="306"/>
    </location>
</feature>
<feature type="transmembrane region" description="Helical" evidence="7">
    <location>
        <begin position="146"/>
        <end position="170"/>
    </location>
</feature>
<comment type="subunit">
    <text evidence="7">The complex comprises the extracytoplasmic solute receptor protein and the two transmembrane proteins.</text>
</comment>